<protein>
    <recommendedName>
        <fullName evidence="4">Lipopolysaccharide export system protein LptA</fullName>
    </recommendedName>
</protein>
<dbReference type="Proteomes" id="UP000278542">
    <property type="component" value="Unassembled WGS sequence"/>
</dbReference>
<evidence type="ECO:0000313" key="7">
    <source>
        <dbReference type="Proteomes" id="UP000278542"/>
    </source>
</evidence>
<evidence type="ECO:0000313" key="6">
    <source>
        <dbReference type="EMBL" id="RKS86019.1"/>
    </source>
</evidence>
<dbReference type="AlphaFoldDB" id="A0A495RF36"/>
<keyword evidence="7" id="KW-1185">Reference proteome</keyword>
<dbReference type="GO" id="GO:0043165">
    <property type="term" value="P:Gram-negative-bacterium-type cell outer membrane assembly"/>
    <property type="evidence" value="ECO:0007669"/>
    <property type="project" value="UniProtKB-UniRule"/>
</dbReference>
<dbReference type="GO" id="GO:0015920">
    <property type="term" value="P:lipopolysaccharide transport"/>
    <property type="evidence" value="ECO:0007669"/>
    <property type="project" value="UniProtKB-UniRule"/>
</dbReference>
<dbReference type="InterPro" id="IPR005653">
    <property type="entry name" value="OstA-like_N"/>
</dbReference>
<dbReference type="GO" id="GO:0017089">
    <property type="term" value="F:glycolipid transfer activity"/>
    <property type="evidence" value="ECO:0007669"/>
    <property type="project" value="TreeGrafter"/>
</dbReference>
<comment type="similarity">
    <text evidence="4">Belongs to the LptA family.</text>
</comment>
<dbReference type="Pfam" id="PF03968">
    <property type="entry name" value="LptD_N"/>
    <property type="match status" value="1"/>
</dbReference>
<dbReference type="RefSeq" id="WP_121145099.1">
    <property type="nucleotide sequence ID" value="NZ_RBWY01000002.1"/>
</dbReference>
<dbReference type="HAMAP" id="MF_01914">
    <property type="entry name" value="LPS_assembly_LptA"/>
    <property type="match status" value="1"/>
</dbReference>
<evidence type="ECO:0000259" key="5">
    <source>
        <dbReference type="Pfam" id="PF03968"/>
    </source>
</evidence>
<dbReference type="InterPro" id="IPR052037">
    <property type="entry name" value="LPS_export_LptA"/>
</dbReference>
<evidence type="ECO:0000256" key="1">
    <source>
        <dbReference type="ARBA" id="ARBA00022448"/>
    </source>
</evidence>
<dbReference type="GO" id="GO:0030288">
    <property type="term" value="C:outer membrane-bounded periplasmic space"/>
    <property type="evidence" value="ECO:0007669"/>
    <property type="project" value="TreeGrafter"/>
</dbReference>
<evidence type="ECO:0000256" key="2">
    <source>
        <dbReference type="ARBA" id="ARBA00022729"/>
    </source>
</evidence>
<comment type="caution">
    <text evidence="6">The sequence shown here is derived from an EMBL/GenBank/DDBJ whole genome shotgun (WGS) entry which is preliminary data.</text>
</comment>
<dbReference type="NCBIfam" id="TIGR03002">
    <property type="entry name" value="outer_YhbN_LptA"/>
    <property type="match status" value="1"/>
</dbReference>
<gene>
    <name evidence="4" type="primary">lptA</name>
    <name evidence="6" type="ORF">DES39_1438</name>
</gene>
<keyword evidence="3 4" id="KW-0574">Periplasm</keyword>
<comment type="subunit">
    <text evidence="4">Component of the lipopolysaccharide transport and assembly complex.</text>
</comment>
<sequence length="182" mass="20251" precursor="true">MRRHVPSRSTKIKFMLVGLIISLLSSLSHAQTSPSATINNKPISIDADNQQIDLKNNTITFTGNVVIIQDNLEVKAHTVVITDMNSKENQIITANGSPVYFKQMNAQSPKQTIIGHANQLIYQVKENSVTLIGDAELLQQDNHIVSNKIIYDVNQQKILAQANKGSRVKTTIIPNQVQEIKR</sequence>
<accession>A0A495RF36</accession>
<feature type="domain" description="Organic solvent tolerance-like N-terminal" evidence="5">
    <location>
        <begin position="45"/>
        <end position="157"/>
    </location>
</feature>
<comment type="subcellular location">
    <subcellularLocation>
        <location evidence="4">Periplasm</location>
    </subcellularLocation>
</comment>
<keyword evidence="2 4" id="KW-0732">Signal</keyword>
<evidence type="ECO:0000256" key="4">
    <source>
        <dbReference type="HAMAP-Rule" id="MF_01914"/>
    </source>
</evidence>
<dbReference type="GO" id="GO:0009279">
    <property type="term" value="C:cell outer membrane"/>
    <property type="evidence" value="ECO:0007669"/>
    <property type="project" value="TreeGrafter"/>
</dbReference>
<dbReference type="PANTHER" id="PTHR36504:SF1">
    <property type="entry name" value="LIPOPOLYSACCHARIDE EXPORT SYSTEM PROTEIN LPTA"/>
    <property type="match status" value="1"/>
</dbReference>
<feature type="chain" id="PRO_5019873542" description="Lipopolysaccharide export system protein LptA" evidence="4">
    <location>
        <begin position="31"/>
        <end position="182"/>
    </location>
</feature>
<dbReference type="PANTHER" id="PTHR36504">
    <property type="entry name" value="LIPOPOLYSACCHARIDE EXPORT SYSTEM PROTEIN LPTA"/>
    <property type="match status" value="1"/>
</dbReference>
<dbReference type="Gene3D" id="2.60.450.10">
    <property type="entry name" value="Lipopolysaccharide (LPS) transport protein A like domain"/>
    <property type="match status" value="1"/>
</dbReference>
<reference evidence="6 7" key="1">
    <citation type="submission" date="2018-10" db="EMBL/GenBank/DDBJ databases">
        <title>Genomic Encyclopedia of Type Strains, Phase IV (KMG-IV): sequencing the most valuable type-strain genomes for metagenomic binning, comparative biology and taxonomic classification.</title>
        <authorList>
            <person name="Goeker M."/>
        </authorList>
    </citation>
    <scope>NUCLEOTIDE SEQUENCE [LARGE SCALE GENOMIC DNA]</scope>
    <source>
        <strain evidence="6 7">DSM 22228</strain>
    </source>
</reference>
<dbReference type="InterPro" id="IPR014340">
    <property type="entry name" value="LptA"/>
</dbReference>
<name>A0A495RF36_9GAMM</name>
<dbReference type="OrthoDB" id="7066728at2"/>
<dbReference type="GO" id="GO:0001530">
    <property type="term" value="F:lipopolysaccharide binding"/>
    <property type="evidence" value="ECO:0007669"/>
    <property type="project" value="InterPro"/>
</dbReference>
<keyword evidence="1 4" id="KW-0813">Transport</keyword>
<proteinExistence type="inferred from homology"/>
<feature type="signal peptide" evidence="4">
    <location>
        <begin position="1"/>
        <end position="30"/>
    </location>
</feature>
<evidence type="ECO:0000256" key="3">
    <source>
        <dbReference type="ARBA" id="ARBA00022764"/>
    </source>
</evidence>
<dbReference type="EMBL" id="RBWY01000002">
    <property type="protein sequence ID" value="RKS86019.1"/>
    <property type="molecule type" value="Genomic_DNA"/>
</dbReference>
<comment type="function">
    <text evidence="4">Involved in the assembly of lipopolysaccharide (LPS). Required for the translocation of LPS from the inner membrane to the outer membrane. May form a bridge between the inner membrane and the outer membrane, via interactions with LptC and LptD, thereby facilitating LPS transfer across the periplasm.</text>
</comment>
<organism evidence="6 7">
    <name type="scientific">Orbus hercynius</name>
    <dbReference type="NCBI Taxonomy" id="593135"/>
    <lineage>
        <taxon>Bacteria</taxon>
        <taxon>Pseudomonadati</taxon>
        <taxon>Pseudomonadota</taxon>
        <taxon>Gammaproteobacteria</taxon>
        <taxon>Orbales</taxon>
        <taxon>Orbaceae</taxon>
        <taxon>Orbus</taxon>
    </lineage>
</organism>